<dbReference type="EMBL" id="OOIL02006840">
    <property type="protein sequence ID" value="VFR02836.1"/>
    <property type="molecule type" value="Genomic_DNA"/>
</dbReference>
<dbReference type="Pfam" id="PF02212">
    <property type="entry name" value="GED"/>
    <property type="match status" value="1"/>
</dbReference>
<protein>
    <recommendedName>
        <fullName evidence="1">Dynamin GTPase effector domain-containing protein</fullName>
    </recommendedName>
</protein>
<sequence>MNIEGIGNGLETAHLRSYSRNVAQQAFDLKMKMTAYWNIVLMRLVDTMASHIQFAIHKLVTNEMEEEIVAGLVEPKGGGGIERMVLDECPEVAEKRHQLTVGLCGGLFVGPAQLCVALVFSPIYRGLVLVICTTSEIRKSSCCSRGLGKPNHVKFLCVVCVPFLSFLVDYLCVLCV</sequence>
<feature type="domain" description="Dynamin GTPase effector" evidence="1">
    <location>
        <begin position="24"/>
        <end position="100"/>
    </location>
</feature>
<evidence type="ECO:0000259" key="1">
    <source>
        <dbReference type="Pfam" id="PF02212"/>
    </source>
</evidence>
<accession>A0A484NNK0</accession>
<dbReference type="AlphaFoldDB" id="A0A484NNK0"/>
<organism evidence="2 3">
    <name type="scientific">Cuscuta campestris</name>
    <dbReference type="NCBI Taxonomy" id="132261"/>
    <lineage>
        <taxon>Eukaryota</taxon>
        <taxon>Viridiplantae</taxon>
        <taxon>Streptophyta</taxon>
        <taxon>Embryophyta</taxon>
        <taxon>Tracheophyta</taxon>
        <taxon>Spermatophyta</taxon>
        <taxon>Magnoliopsida</taxon>
        <taxon>eudicotyledons</taxon>
        <taxon>Gunneridae</taxon>
        <taxon>Pentapetalae</taxon>
        <taxon>asterids</taxon>
        <taxon>lamiids</taxon>
        <taxon>Solanales</taxon>
        <taxon>Convolvulaceae</taxon>
        <taxon>Cuscuteae</taxon>
        <taxon>Cuscuta</taxon>
        <taxon>Cuscuta subgen. Grammica</taxon>
        <taxon>Cuscuta sect. Cleistogrammica</taxon>
    </lineage>
</organism>
<dbReference type="OrthoDB" id="5061070at2759"/>
<dbReference type="Proteomes" id="UP000595140">
    <property type="component" value="Unassembled WGS sequence"/>
</dbReference>
<dbReference type="GO" id="GO:0005525">
    <property type="term" value="F:GTP binding"/>
    <property type="evidence" value="ECO:0007669"/>
    <property type="project" value="InterPro"/>
</dbReference>
<evidence type="ECO:0000313" key="3">
    <source>
        <dbReference type="Proteomes" id="UP000595140"/>
    </source>
</evidence>
<dbReference type="GO" id="GO:0003924">
    <property type="term" value="F:GTPase activity"/>
    <property type="evidence" value="ECO:0007669"/>
    <property type="project" value="InterPro"/>
</dbReference>
<keyword evidence="3" id="KW-1185">Reference proteome</keyword>
<proteinExistence type="predicted"/>
<evidence type="ECO:0000313" key="2">
    <source>
        <dbReference type="EMBL" id="VFR02836.1"/>
    </source>
</evidence>
<gene>
    <name evidence="2" type="ORF">CCAM_LOCUS44611</name>
</gene>
<reference evidence="2 3" key="1">
    <citation type="submission" date="2018-04" db="EMBL/GenBank/DDBJ databases">
        <authorList>
            <person name="Vogel A."/>
        </authorList>
    </citation>
    <scope>NUCLEOTIDE SEQUENCE [LARGE SCALE GENOMIC DNA]</scope>
</reference>
<dbReference type="InterPro" id="IPR003130">
    <property type="entry name" value="GED"/>
</dbReference>
<name>A0A484NNK0_9ASTE</name>
<dbReference type="Gene3D" id="1.20.120.1240">
    <property type="entry name" value="Dynamin, middle domain"/>
    <property type="match status" value="1"/>
</dbReference>